<name>A0A0F5I8H0_BACTR</name>
<dbReference type="InterPro" id="IPR051054">
    <property type="entry name" value="SorC_transcr_regulators"/>
</dbReference>
<evidence type="ECO:0000256" key="2">
    <source>
        <dbReference type="ARBA" id="ARBA00023015"/>
    </source>
</evidence>
<dbReference type="SUPFAM" id="SSF100950">
    <property type="entry name" value="NagB/RpiA/CoA transferase-like"/>
    <property type="match status" value="1"/>
</dbReference>
<dbReference type="Gene3D" id="1.10.10.10">
    <property type="entry name" value="Winged helix-like DNA-binding domain superfamily/Winged helix DNA-binding domain"/>
    <property type="match status" value="1"/>
</dbReference>
<protein>
    <submittedName>
        <fullName evidence="7">Central glycolysiss regulator</fullName>
    </submittedName>
</protein>
<organism evidence="7 8">
    <name type="scientific">Bacillus thermotolerans</name>
    <name type="common">Quasibacillus thermotolerans</name>
    <dbReference type="NCBI Taxonomy" id="1221996"/>
    <lineage>
        <taxon>Bacteria</taxon>
        <taxon>Bacillati</taxon>
        <taxon>Bacillota</taxon>
        <taxon>Bacilli</taxon>
        <taxon>Bacillales</taxon>
        <taxon>Bacillaceae</taxon>
        <taxon>Bacillus</taxon>
    </lineage>
</organism>
<dbReference type="Gene3D" id="3.40.50.1360">
    <property type="match status" value="1"/>
</dbReference>
<dbReference type="InterPro" id="IPR007324">
    <property type="entry name" value="Sugar-bd_dom_put"/>
</dbReference>
<evidence type="ECO:0000259" key="6">
    <source>
        <dbReference type="Pfam" id="PF21715"/>
    </source>
</evidence>
<sequence>MQSLIDLQKKLVPDLLEVLQKRYDILHSIRLAQPIGRRPLAQSLGLTERTLRAEADFLKEQDLLDYRTSGMILTESGVAVLEELQELIGAMKGINTMQEKIKRRFGLDEVIIVHGDSDESPWTKKELGKYCANSIKSRLQVKDIIAVTGGTTTLEAAAAMTADFAAGKDITFVPARGGLGEDISHQANAIAAKMAEKTGATHKVLYAPDQISPEIQVSMLQEPSIKEVLKLIKSPSIVVHGIGEAFKMARRRDTPDAVIEQMKSEQAAGEAFGYYFDMDGRVVHRVPTIGLQLKDLAQSREVIAVAGGKSKGQAIRSYLKGAVKTTVLITDEAAAGQLIDEND</sequence>
<dbReference type="STRING" id="1221996.QY95_00709"/>
<dbReference type="InterPro" id="IPR037171">
    <property type="entry name" value="NagB/RpiA_transferase-like"/>
</dbReference>
<dbReference type="InterPro" id="IPR036388">
    <property type="entry name" value="WH-like_DNA-bd_sf"/>
</dbReference>
<dbReference type="GO" id="GO:0003677">
    <property type="term" value="F:DNA binding"/>
    <property type="evidence" value="ECO:0007669"/>
    <property type="project" value="UniProtKB-KW"/>
</dbReference>
<dbReference type="Pfam" id="PF04198">
    <property type="entry name" value="Sugar-bind"/>
    <property type="match status" value="1"/>
</dbReference>
<comment type="similarity">
    <text evidence="1">Belongs to the SorC transcriptional regulatory family.</text>
</comment>
<keyword evidence="3" id="KW-0238">DNA-binding</keyword>
<evidence type="ECO:0000313" key="8">
    <source>
        <dbReference type="Proteomes" id="UP000031563"/>
    </source>
</evidence>
<reference evidence="7" key="1">
    <citation type="submission" date="2015-02" db="EMBL/GenBank/DDBJ databases">
        <title>Genome Assembly of Bacillaceae bacterium MTCC 8252.</title>
        <authorList>
            <person name="Verma A."/>
            <person name="Khatri I."/>
            <person name="Mual P."/>
            <person name="Subramanian S."/>
            <person name="Krishnamurthi S."/>
        </authorList>
    </citation>
    <scope>NUCLEOTIDE SEQUENCE [LARGE SCALE GENOMIC DNA]</scope>
    <source>
        <strain evidence="7">MTCC 8252</strain>
    </source>
</reference>
<keyword evidence="4" id="KW-0804">Transcription</keyword>
<feature type="domain" description="Sugar-binding" evidence="5">
    <location>
        <begin position="94"/>
        <end position="339"/>
    </location>
</feature>
<dbReference type="OrthoDB" id="9793820at2"/>
<evidence type="ECO:0000256" key="4">
    <source>
        <dbReference type="ARBA" id="ARBA00023163"/>
    </source>
</evidence>
<dbReference type="RefSeq" id="WP_039230749.1">
    <property type="nucleotide sequence ID" value="NZ_JWIQ02000045.1"/>
</dbReference>
<dbReference type="Proteomes" id="UP000031563">
    <property type="component" value="Unassembled WGS sequence"/>
</dbReference>
<dbReference type="InterPro" id="IPR036390">
    <property type="entry name" value="WH_DNA-bd_sf"/>
</dbReference>
<dbReference type="InterPro" id="IPR048715">
    <property type="entry name" value="CggR_N"/>
</dbReference>
<dbReference type="PANTHER" id="PTHR34294">
    <property type="entry name" value="TRANSCRIPTIONAL REGULATOR-RELATED"/>
    <property type="match status" value="1"/>
</dbReference>
<dbReference type="PANTHER" id="PTHR34294:SF5">
    <property type="entry name" value="CENTRAL GLYCOLYTIC GENES REGULATOR"/>
    <property type="match status" value="1"/>
</dbReference>
<accession>A0A0F5I8H0</accession>
<evidence type="ECO:0000256" key="1">
    <source>
        <dbReference type="ARBA" id="ARBA00010466"/>
    </source>
</evidence>
<evidence type="ECO:0000256" key="3">
    <source>
        <dbReference type="ARBA" id="ARBA00023125"/>
    </source>
</evidence>
<dbReference type="GO" id="GO:0030246">
    <property type="term" value="F:carbohydrate binding"/>
    <property type="evidence" value="ECO:0007669"/>
    <property type="project" value="InterPro"/>
</dbReference>
<comment type="caution">
    <text evidence="7">The sequence shown here is derived from an EMBL/GenBank/DDBJ whole genome shotgun (WGS) entry which is preliminary data.</text>
</comment>
<dbReference type="AlphaFoldDB" id="A0A0F5I8H0"/>
<keyword evidence="2" id="KW-0805">Transcription regulation</keyword>
<evidence type="ECO:0000259" key="5">
    <source>
        <dbReference type="Pfam" id="PF04198"/>
    </source>
</evidence>
<keyword evidence="8" id="KW-1185">Reference proteome</keyword>
<dbReference type="EMBL" id="JWIR02000021">
    <property type="protein sequence ID" value="KKB41565.1"/>
    <property type="molecule type" value="Genomic_DNA"/>
</dbReference>
<proteinExistence type="inferred from homology"/>
<feature type="domain" description="CggR N-terminal DNA binding" evidence="6">
    <location>
        <begin position="18"/>
        <end position="88"/>
    </location>
</feature>
<dbReference type="SUPFAM" id="SSF46785">
    <property type="entry name" value="Winged helix' DNA-binding domain"/>
    <property type="match status" value="1"/>
</dbReference>
<accession>A0A0F5I0P0</accession>
<gene>
    <name evidence="7" type="ORF">QY95_00709</name>
</gene>
<evidence type="ECO:0000313" key="7">
    <source>
        <dbReference type="EMBL" id="KKB41565.1"/>
    </source>
</evidence>
<dbReference type="Pfam" id="PF21715">
    <property type="entry name" value="CggR_N"/>
    <property type="match status" value="1"/>
</dbReference>